<sequence>MKRKHREILEELQRSLIARDGQEKMDLLRKDLHDLVREAMARELVCQLIAREKMWSKVKFFLLYPEYIRPYWYRTRNR</sequence>
<evidence type="ECO:0000313" key="2">
    <source>
        <dbReference type="Proteomes" id="UP000176429"/>
    </source>
</evidence>
<organism evidence="1 2">
    <name type="scientific">Candidatus Taylorbacteria bacterium RIFCSPLOWO2_02_FULL_46_40</name>
    <dbReference type="NCBI Taxonomy" id="1802329"/>
    <lineage>
        <taxon>Bacteria</taxon>
        <taxon>Candidatus Tayloriibacteriota</taxon>
    </lineage>
</organism>
<proteinExistence type="predicted"/>
<reference evidence="1 2" key="1">
    <citation type="journal article" date="2016" name="Nat. Commun.">
        <title>Thousands of microbial genomes shed light on interconnected biogeochemical processes in an aquifer system.</title>
        <authorList>
            <person name="Anantharaman K."/>
            <person name="Brown C.T."/>
            <person name="Hug L.A."/>
            <person name="Sharon I."/>
            <person name="Castelle C.J."/>
            <person name="Probst A.J."/>
            <person name="Thomas B.C."/>
            <person name="Singh A."/>
            <person name="Wilkins M.J."/>
            <person name="Karaoz U."/>
            <person name="Brodie E.L."/>
            <person name="Williams K.H."/>
            <person name="Hubbard S.S."/>
            <person name="Banfield J.F."/>
        </authorList>
    </citation>
    <scope>NUCLEOTIDE SEQUENCE [LARGE SCALE GENOMIC DNA]</scope>
</reference>
<dbReference type="EMBL" id="MHSH01000035">
    <property type="protein sequence ID" value="OHA41217.1"/>
    <property type="molecule type" value="Genomic_DNA"/>
</dbReference>
<gene>
    <name evidence="1" type="ORF">A3H68_00610</name>
</gene>
<accession>A0A1G2NYP0</accession>
<dbReference type="Proteomes" id="UP000176429">
    <property type="component" value="Unassembled WGS sequence"/>
</dbReference>
<dbReference type="AlphaFoldDB" id="A0A1G2NYP0"/>
<evidence type="ECO:0000313" key="1">
    <source>
        <dbReference type="EMBL" id="OHA41217.1"/>
    </source>
</evidence>
<protein>
    <submittedName>
        <fullName evidence="1">Uncharacterized protein</fullName>
    </submittedName>
</protein>
<name>A0A1G2NYP0_9BACT</name>
<comment type="caution">
    <text evidence="1">The sequence shown here is derived from an EMBL/GenBank/DDBJ whole genome shotgun (WGS) entry which is preliminary data.</text>
</comment>